<sequence length="295" mass="32321">MRLTTFLHIPQPCSESWDAMRPVAQGRHCAACQKTVVDFTHKTDAEILALLAGAAGGRTCGRFAAGQLGRPLQRATPAAPMPARWRTWLAAATAVWGVREGTATETKAQVPAEWRARYWGGPVPSAPPGPAKETTTLKEHQPLPPQQEIMGDTVVVQSAAAAVAARAAEPLVLRGTVTDASTHQGLPYVTILFNNTLIGTVTNADGAFELPVPAQLLSKGSVEFLVNYVGYKKQQHTLPLAEVGVKQQFQLQVDDRMMGEVVITAYYSKMPPAPWHPRRFYNWSKYWLTRPFRRG</sequence>
<gene>
    <name evidence="1" type="ORF">MTP16_03320</name>
</gene>
<protein>
    <submittedName>
        <fullName evidence="1">Carboxypeptidase-like regulatory domain-containing protein</fullName>
    </submittedName>
</protein>
<dbReference type="RefSeq" id="WP_243515939.1">
    <property type="nucleotide sequence ID" value="NZ_CP094534.1"/>
</dbReference>
<dbReference type="Pfam" id="PF13715">
    <property type="entry name" value="CarbopepD_reg_2"/>
    <property type="match status" value="1"/>
</dbReference>
<evidence type="ECO:0000313" key="1">
    <source>
        <dbReference type="EMBL" id="UOE34687.1"/>
    </source>
</evidence>
<accession>A0ABY4B695</accession>
<keyword evidence="2" id="KW-1185">Reference proteome</keyword>
<evidence type="ECO:0000313" key="2">
    <source>
        <dbReference type="Proteomes" id="UP000831390"/>
    </source>
</evidence>
<dbReference type="Gene3D" id="2.60.40.1120">
    <property type="entry name" value="Carboxypeptidase-like, regulatory domain"/>
    <property type="match status" value="1"/>
</dbReference>
<proteinExistence type="predicted"/>
<dbReference type="Proteomes" id="UP000831390">
    <property type="component" value="Chromosome"/>
</dbReference>
<dbReference type="SUPFAM" id="SSF49464">
    <property type="entry name" value="Carboxypeptidase regulatory domain-like"/>
    <property type="match status" value="1"/>
</dbReference>
<organism evidence="1 2">
    <name type="scientific">Hymenobacter monticola</name>
    <dbReference type="NCBI Taxonomy" id="1705399"/>
    <lineage>
        <taxon>Bacteria</taxon>
        <taxon>Pseudomonadati</taxon>
        <taxon>Bacteroidota</taxon>
        <taxon>Cytophagia</taxon>
        <taxon>Cytophagales</taxon>
        <taxon>Hymenobacteraceae</taxon>
        <taxon>Hymenobacter</taxon>
    </lineage>
</organism>
<dbReference type="InterPro" id="IPR008969">
    <property type="entry name" value="CarboxyPept-like_regulatory"/>
</dbReference>
<name>A0ABY4B695_9BACT</name>
<reference evidence="1 2" key="1">
    <citation type="submission" date="2022-03" db="EMBL/GenBank/DDBJ databases">
        <title>Hymenobactersp. isolated from the air.</title>
        <authorList>
            <person name="Won M."/>
            <person name="Kwon S.-W."/>
        </authorList>
    </citation>
    <scope>NUCLEOTIDE SEQUENCE [LARGE SCALE GENOMIC DNA]</scope>
    <source>
        <strain evidence="1 2">KACC 22596</strain>
    </source>
</reference>
<dbReference type="EMBL" id="CP094534">
    <property type="protein sequence ID" value="UOE34687.1"/>
    <property type="molecule type" value="Genomic_DNA"/>
</dbReference>